<keyword evidence="1" id="KW-1133">Transmembrane helix</keyword>
<dbReference type="InterPro" id="IPR025363">
    <property type="entry name" value="DUF4267"/>
</dbReference>
<dbReference type="RefSeq" id="WP_014217928.1">
    <property type="nucleotide sequence ID" value="NZ_LWBO01000077.1"/>
</dbReference>
<sequence>MKNVTHTIAFWLCLLTGLGLIFIGARFFLLPVVAEHAYGIQVNTGGNYSFHYIKGIRDIFSGLILVALLLARQFRALGILLLCAVIIPATDMSIVASQTTFKTAALYPHLSAVIIAILLGIHYLRVKTENV</sequence>
<comment type="caution">
    <text evidence="2">The sequence shown here is derived from an EMBL/GenBank/DDBJ whole genome shotgun (WGS) entry which is preliminary data.</text>
</comment>
<protein>
    <recommendedName>
        <fullName evidence="4">DUF4267 domain-containing protein</fullName>
    </recommendedName>
</protein>
<name>A0ABX3NN37_9BACT</name>
<organism evidence="2 3">
    <name type="scientific">Niastella koreensis</name>
    <dbReference type="NCBI Taxonomy" id="354356"/>
    <lineage>
        <taxon>Bacteria</taxon>
        <taxon>Pseudomonadati</taxon>
        <taxon>Bacteroidota</taxon>
        <taxon>Chitinophagia</taxon>
        <taxon>Chitinophagales</taxon>
        <taxon>Chitinophagaceae</taxon>
        <taxon>Niastella</taxon>
    </lineage>
</organism>
<gene>
    <name evidence="2" type="ORF">A4D02_14760</name>
</gene>
<evidence type="ECO:0008006" key="4">
    <source>
        <dbReference type="Google" id="ProtNLM"/>
    </source>
</evidence>
<feature type="transmembrane region" description="Helical" evidence="1">
    <location>
        <begin position="7"/>
        <end position="29"/>
    </location>
</feature>
<keyword evidence="3" id="KW-1185">Reference proteome</keyword>
<dbReference type="EMBL" id="LWBO01000077">
    <property type="protein sequence ID" value="OQP40188.1"/>
    <property type="molecule type" value="Genomic_DNA"/>
</dbReference>
<dbReference type="Pfam" id="PF14087">
    <property type="entry name" value="DUF4267"/>
    <property type="match status" value="1"/>
</dbReference>
<keyword evidence="1" id="KW-0472">Membrane</keyword>
<accession>A0ABX3NN37</accession>
<reference evidence="2 3" key="1">
    <citation type="submission" date="2016-04" db="EMBL/GenBank/DDBJ databases">
        <authorList>
            <person name="Chen L."/>
            <person name="Zhuang W."/>
            <person name="Wang G."/>
        </authorList>
    </citation>
    <scope>NUCLEOTIDE SEQUENCE [LARGE SCALE GENOMIC DNA]</scope>
    <source>
        <strain evidence="3">GR20</strain>
    </source>
</reference>
<evidence type="ECO:0000313" key="2">
    <source>
        <dbReference type="EMBL" id="OQP40188.1"/>
    </source>
</evidence>
<keyword evidence="1" id="KW-0812">Transmembrane</keyword>
<feature type="transmembrane region" description="Helical" evidence="1">
    <location>
        <begin position="77"/>
        <end position="98"/>
    </location>
</feature>
<feature type="transmembrane region" description="Helical" evidence="1">
    <location>
        <begin position="104"/>
        <end position="124"/>
    </location>
</feature>
<dbReference type="Proteomes" id="UP000192277">
    <property type="component" value="Unassembled WGS sequence"/>
</dbReference>
<evidence type="ECO:0000313" key="3">
    <source>
        <dbReference type="Proteomes" id="UP000192277"/>
    </source>
</evidence>
<evidence type="ECO:0000256" key="1">
    <source>
        <dbReference type="SAM" id="Phobius"/>
    </source>
</evidence>
<feature type="transmembrane region" description="Helical" evidence="1">
    <location>
        <begin position="49"/>
        <end position="70"/>
    </location>
</feature>
<proteinExistence type="predicted"/>